<name>Q6CT86_KLULA</name>
<dbReference type="GO" id="GO:0000027">
    <property type="term" value="P:ribosomal large subunit assembly"/>
    <property type="evidence" value="ECO:0007669"/>
    <property type="project" value="TreeGrafter"/>
</dbReference>
<keyword evidence="4" id="KW-1185">Reference proteome</keyword>
<feature type="compositionally biased region" description="Acidic residues" evidence="1">
    <location>
        <begin position="426"/>
        <end position="474"/>
    </location>
</feature>
<reference evidence="3 4" key="1">
    <citation type="journal article" date="2004" name="Nature">
        <title>Genome evolution in yeasts.</title>
        <authorList>
            <consortium name="Genolevures"/>
            <person name="Dujon B."/>
            <person name="Sherman D."/>
            <person name="Fischer G."/>
            <person name="Durrens P."/>
            <person name="Casaregola S."/>
            <person name="Lafontaine I."/>
            <person name="de Montigny J."/>
            <person name="Marck C."/>
            <person name="Neuveglise C."/>
            <person name="Talla E."/>
            <person name="Goffard N."/>
            <person name="Frangeul L."/>
            <person name="Aigle M."/>
            <person name="Anthouard V."/>
            <person name="Babour A."/>
            <person name="Barbe V."/>
            <person name="Barnay S."/>
            <person name="Blanchin S."/>
            <person name="Beckerich J.M."/>
            <person name="Beyne E."/>
            <person name="Bleykasten C."/>
            <person name="Boisrame A."/>
            <person name="Boyer J."/>
            <person name="Cattolico L."/>
            <person name="Confanioleri F."/>
            <person name="de Daruvar A."/>
            <person name="Despons L."/>
            <person name="Fabre E."/>
            <person name="Fairhead C."/>
            <person name="Ferry-Dumazet H."/>
            <person name="Groppi A."/>
            <person name="Hantraye F."/>
            <person name="Hennequin C."/>
            <person name="Jauniaux N."/>
            <person name="Joyet P."/>
            <person name="Kachouri R."/>
            <person name="Kerrest A."/>
            <person name="Koszul R."/>
            <person name="Lemaire M."/>
            <person name="Lesur I."/>
            <person name="Ma L."/>
            <person name="Muller H."/>
            <person name="Nicaud J.M."/>
            <person name="Nikolski M."/>
            <person name="Oztas S."/>
            <person name="Ozier-Kalogeropoulos O."/>
            <person name="Pellenz S."/>
            <person name="Potier S."/>
            <person name="Richard G.F."/>
            <person name="Straub M.L."/>
            <person name="Suleau A."/>
            <person name="Swennene D."/>
            <person name="Tekaia F."/>
            <person name="Wesolowski-Louvel M."/>
            <person name="Westhof E."/>
            <person name="Wirth B."/>
            <person name="Zeniou-Meyer M."/>
            <person name="Zivanovic I."/>
            <person name="Bolotin-Fukuhara M."/>
            <person name="Thierry A."/>
            <person name="Bouchier C."/>
            <person name="Caudron B."/>
            <person name="Scarpelli C."/>
            <person name="Gaillardin C."/>
            <person name="Weissenbach J."/>
            <person name="Wincker P."/>
            <person name="Souciet J.L."/>
        </authorList>
    </citation>
    <scope>NUCLEOTIDE SEQUENCE [LARGE SCALE GENOMIC DNA]</scope>
    <source>
        <strain evidence="4">ATCC 8585 / CBS 2359 / DSM 70799 / NBRC 1267 / NRRL Y-1140 / WM37</strain>
    </source>
</reference>
<evidence type="ECO:0000259" key="2">
    <source>
        <dbReference type="PROSITE" id="PS50833"/>
    </source>
</evidence>
<dbReference type="Proteomes" id="UP000000598">
    <property type="component" value="Chromosome C"/>
</dbReference>
<gene>
    <name evidence="3" type="ORF">KLLA0_C14586g</name>
</gene>
<feature type="compositionally biased region" description="Acidic residues" evidence="1">
    <location>
        <begin position="296"/>
        <end position="322"/>
    </location>
</feature>
<evidence type="ECO:0000313" key="4">
    <source>
        <dbReference type="Proteomes" id="UP000000598"/>
    </source>
</evidence>
<dbReference type="KEGG" id="kla:KLLA0_C14586g"/>
<dbReference type="PANTHER" id="PTHR12661:SF5">
    <property type="entry name" value="SUPPRESSOR OF SWI4 1 HOMOLOG"/>
    <property type="match status" value="1"/>
</dbReference>
<dbReference type="InterPro" id="IPR045112">
    <property type="entry name" value="PPAN-like"/>
</dbReference>
<dbReference type="SMART" id="SM00879">
    <property type="entry name" value="Brix"/>
    <property type="match status" value="1"/>
</dbReference>
<dbReference type="STRING" id="284590.Q6CT86"/>
<dbReference type="FunCoup" id="Q6CT86">
    <property type="interactions" value="946"/>
</dbReference>
<feature type="compositionally biased region" description="Basic and acidic residues" evidence="1">
    <location>
        <begin position="282"/>
        <end position="291"/>
    </location>
</feature>
<dbReference type="GO" id="GO:0006364">
    <property type="term" value="P:rRNA processing"/>
    <property type="evidence" value="ECO:0007669"/>
    <property type="project" value="InterPro"/>
</dbReference>
<dbReference type="RefSeq" id="XP_452853.1">
    <property type="nucleotide sequence ID" value="XM_452853.1"/>
</dbReference>
<dbReference type="GO" id="GO:0019843">
    <property type="term" value="F:rRNA binding"/>
    <property type="evidence" value="ECO:0007669"/>
    <property type="project" value="InterPro"/>
</dbReference>
<dbReference type="GO" id="GO:0005730">
    <property type="term" value="C:nucleolus"/>
    <property type="evidence" value="ECO:0007669"/>
    <property type="project" value="UniProtKB-ARBA"/>
</dbReference>
<dbReference type="PANTHER" id="PTHR12661">
    <property type="entry name" value="PETER PAN-RELATED"/>
    <property type="match status" value="1"/>
</dbReference>
<feature type="domain" description="Brix" evidence="2">
    <location>
        <begin position="26"/>
        <end position="356"/>
    </location>
</feature>
<dbReference type="OMA" id="KDYTVMT"/>
<dbReference type="GeneID" id="2892607"/>
<feature type="region of interest" description="Disordered" evidence="1">
    <location>
        <begin position="379"/>
        <end position="474"/>
    </location>
</feature>
<dbReference type="InParanoid" id="Q6CT86"/>
<dbReference type="EMBL" id="CR382123">
    <property type="protein sequence ID" value="CAH01704.1"/>
    <property type="molecule type" value="Genomic_DNA"/>
</dbReference>
<dbReference type="PaxDb" id="284590-Q6CT86"/>
<dbReference type="eggNOG" id="KOG2963">
    <property type="taxonomic scope" value="Eukaryota"/>
</dbReference>
<organism evidence="3 4">
    <name type="scientific">Kluyveromyces lactis (strain ATCC 8585 / CBS 2359 / DSM 70799 / NBRC 1267 / NRRL Y-1140 / WM37)</name>
    <name type="common">Yeast</name>
    <name type="synonym">Candida sphaerica</name>
    <dbReference type="NCBI Taxonomy" id="284590"/>
    <lineage>
        <taxon>Eukaryota</taxon>
        <taxon>Fungi</taxon>
        <taxon>Dikarya</taxon>
        <taxon>Ascomycota</taxon>
        <taxon>Saccharomycotina</taxon>
        <taxon>Saccharomycetes</taxon>
        <taxon>Saccharomycetales</taxon>
        <taxon>Saccharomycetaceae</taxon>
        <taxon>Kluyveromyces</taxon>
    </lineage>
</organism>
<evidence type="ECO:0000256" key="1">
    <source>
        <dbReference type="SAM" id="MobiDB-lite"/>
    </source>
</evidence>
<dbReference type="Pfam" id="PF04427">
    <property type="entry name" value="Brix"/>
    <property type="match status" value="1"/>
</dbReference>
<protein>
    <submittedName>
        <fullName evidence="3">KLLA0C14586p</fullName>
    </submittedName>
</protein>
<dbReference type="PROSITE" id="PS50833">
    <property type="entry name" value="BRIX"/>
    <property type="match status" value="1"/>
</dbReference>
<dbReference type="HOGENOM" id="CLU_026936_2_0_1"/>
<dbReference type="AlphaFoldDB" id="Q6CT86"/>
<dbReference type="InterPro" id="IPR007109">
    <property type="entry name" value="Brix"/>
</dbReference>
<accession>Q6CT86</accession>
<evidence type="ECO:0000313" key="3">
    <source>
        <dbReference type="EMBL" id="CAH01704.1"/>
    </source>
</evidence>
<feature type="region of interest" description="Disordered" evidence="1">
    <location>
        <begin position="274"/>
        <end position="333"/>
    </location>
</feature>
<proteinExistence type="predicted"/>
<feature type="compositionally biased region" description="Basic and acidic residues" evidence="1">
    <location>
        <begin position="379"/>
        <end position="406"/>
    </location>
</feature>
<dbReference type="GO" id="GO:0030687">
    <property type="term" value="C:preribosome, large subunit precursor"/>
    <property type="evidence" value="ECO:0007669"/>
    <property type="project" value="TreeGrafter"/>
</dbReference>
<sequence>MAKRRTKNRTHVKPSPEELKKIPKSMVIRVGQTSLASHSLNQLVKDFRTIMQPHTAIKLRERKSNKLKDFVVMCGPLGVSHLFIFTQSEKTGNVSLKIARTPQGPTITFQVQDYSLGKDIKKFLKRPKSLSKDDILNPPLLVLNGFQIKGNEDEEKANVEKVIVSMFQNVFPPLNPAKIQLNSINRVFMINKDQTTGEISLRHYAIDIREVDLSKNLKKLYKSKQKLSKAVPNLHRKDDIASLILDHDVAAYTSESEIEEDAIVKVMDKEHKHIKHIPHRSVNKDTGEKPARLSADGDDDIEMDDEDEEEDLNVKEEQEEEEQHSTQQPKKKAIKLTEIGPRLTLKLVKIEEGICAGKVLHHEYVKKSDSEIKALEKRHAQKMRLKEQRKKEQEENIAKKKAAKEAKKQRKLERRKAREEAAANGEDGEEAESGQDNSDSDSSDSEESSSEDNYSDVPEDLDSDLYSDIDEGTD</sequence>